<evidence type="ECO:0000256" key="2">
    <source>
        <dbReference type="SAM" id="SignalP"/>
    </source>
</evidence>
<dbReference type="AlphaFoldDB" id="A0A0P7BMT4"/>
<dbReference type="EMBL" id="LKCW01000056">
    <property type="protein sequence ID" value="KPM42015.1"/>
    <property type="molecule type" value="Genomic_DNA"/>
</dbReference>
<evidence type="ECO:0000313" key="4">
    <source>
        <dbReference type="Proteomes" id="UP000050424"/>
    </source>
</evidence>
<dbReference type="Proteomes" id="UP000050424">
    <property type="component" value="Unassembled WGS sequence"/>
</dbReference>
<name>A0A0P7BMT4_9HYPO</name>
<proteinExistence type="predicted"/>
<accession>A0A0P7BMT4</accession>
<organism evidence="3 4">
    <name type="scientific">Neonectria ditissima</name>
    <dbReference type="NCBI Taxonomy" id="78410"/>
    <lineage>
        <taxon>Eukaryota</taxon>
        <taxon>Fungi</taxon>
        <taxon>Dikarya</taxon>
        <taxon>Ascomycota</taxon>
        <taxon>Pezizomycotina</taxon>
        <taxon>Sordariomycetes</taxon>
        <taxon>Hypocreomycetidae</taxon>
        <taxon>Hypocreales</taxon>
        <taxon>Nectriaceae</taxon>
        <taxon>Neonectria</taxon>
    </lineage>
</organism>
<reference evidence="3 4" key="1">
    <citation type="submission" date="2015-09" db="EMBL/GenBank/DDBJ databases">
        <title>Draft genome of a European isolate of the apple canker pathogen Neonectria ditissima.</title>
        <authorList>
            <person name="Gomez-Cortecero A."/>
            <person name="Harrison R.J."/>
            <person name="Armitage A.D."/>
        </authorList>
    </citation>
    <scope>NUCLEOTIDE SEQUENCE [LARGE SCALE GENOMIC DNA]</scope>
    <source>
        <strain evidence="3 4">R09/05</strain>
    </source>
</reference>
<protein>
    <submittedName>
        <fullName evidence="3">Uncharacterized protein</fullName>
    </submittedName>
</protein>
<evidence type="ECO:0000256" key="1">
    <source>
        <dbReference type="SAM" id="MobiDB-lite"/>
    </source>
</evidence>
<sequence length="118" mass="13269">MTAPLWLSHYKIVLSVAEALAVDLIDDGDDTPKYGDFFVCINSTRCHRRKNEAGVSVRDCQGFDEYDMRQREQVLERIVMSEEYDSQSRGKQGKTCSNTGITARGARGAHVLGLQLDR</sequence>
<feature type="chain" id="PRO_5006136000" evidence="2">
    <location>
        <begin position="20"/>
        <end position="118"/>
    </location>
</feature>
<gene>
    <name evidence="3" type="ORF">AK830_g4588</name>
</gene>
<comment type="caution">
    <text evidence="3">The sequence shown here is derived from an EMBL/GenBank/DDBJ whole genome shotgun (WGS) entry which is preliminary data.</text>
</comment>
<evidence type="ECO:0000313" key="3">
    <source>
        <dbReference type="EMBL" id="KPM42015.1"/>
    </source>
</evidence>
<feature type="signal peptide" evidence="2">
    <location>
        <begin position="1"/>
        <end position="19"/>
    </location>
</feature>
<keyword evidence="2" id="KW-0732">Signal</keyword>
<keyword evidence="4" id="KW-1185">Reference proteome</keyword>
<feature type="region of interest" description="Disordered" evidence="1">
    <location>
        <begin position="82"/>
        <end position="101"/>
    </location>
</feature>
<feature type="compositionally biased region" description="Polar residues" evidence="1">
    <location>
        <begin position="87"/>
        <end position="101"/>
    </location>
</feature>